<dbReference type="GeneID" id="68294636"/>
<keyword evidence="2" id="KW-1185">Reference proteome</keyword>
<proteinExistence type="predicted"/>
<accession>A0A9P3FJS9</accession>
<evidence type="ECO:0000313" key="1">
    <source>
        <dbReference type="EMBL" id="GIZ45914.1"/>
    </source>
</evidence>
<organism evidence="1 2">
    <name type="scientific">Cercospora kikuchii</name>
    <dbReference type="NCBI Taxonomy" id="84275"/>
    <lineage>
        <taxon>Eukaryota</taxon>
        <taxon>Fungi</taxon>
        <taxon>Dikarya</taxon>
        <taxon>Ascomycota</taxon>
        <taxon>Pezizomycotina</taxon>
        <taxon>Dothideomycetes</taxon>
        <taxon>Dothideomycetidae</taxon>
        <taxon>Mycosphaerellales</taxon>
        <taxon>Mycosphaerellaceae</taxon>
        <taxon>Cercospora</taxon>
    </lineage>
</organism>
<dbReference type="EMBL" id="BOLY01000006">
    <property type="protein sequence ID" value="GIZ45914.1"/>
    <property type="molecule type" value="Genomic_DNA"/>
</dbReference>
<reference evidence="1 2" key="1">
    <citation type="submission" date="2021-01" db="EMBL/GenBank/DDBJ databases">
        <title>Cercospora kikuchii MAFF 305040 whole genome shotgun sequence.</title>
        <authorList>
            <person name="Kashiwa T."/>
            <person name="Suzuki T."/>
        </authorList>
    </citation>
    <scope>NUCLEOTIDE SEQUENCE [LARGE SCALE GENOMIC DNA]</scope>
    <source>
        <strain evidence="1 2">MAFF 305040</strain>
    </source>
</reference>
<dbReference type="AlphaFoldDB" id="A0A9P3FJS9"/>
<evidence type="ECO:0000313" key="2">
    <source>
        <dbReference type="Proteomes" id="UP000825890"/>
    </source>
</evidence>
<evidence type="ECO:0008006" key="3">
    <source>
        <dbReference type="Google" id="ProtNLM"/>
    </source>
</evidence>
<protein>
    <recommendedName>
        <fullName evidence="3">BTB domain-containing protein</fullName>
    </recommendedName>
</protein>
<dbReference type="RefSeq" id="XP_044660401.1">
    <property type="nucleotide sequence ID" value="XM_044804466.1"/>
</dbReference>
<comment type="caution">
    <text evidence="1">The sequence shown here is derived from an EMBL/GenBank/DDBJ whole genome shotgun (WGS) entry which is preliminary data.</text>
</comment>
<gene>
    <name evidence="1" type="ORF">CKM354_000906100</name>
</gene>
<sequence length="375" mass="42445">MPPIKLERQDVAAEGDLVVTVNNQIEVRVQSQFLTMLSPAFRTMLGPDWLKDQSLLSISAAEPGKLALPDDDGEAMRLLFLILHNQNNLLPYLPMPRNLLDLAKVADKSQYRCLPATKIAFTLWFSRVLRATTQYEHLAAAYIVDDPGAFHQFSRSIILGQDSNKIRELCKKVMDAGDEFGLGAIIQLRHQVLHKVVAGGVAYMVEEMSKKLTSSEYDHQVNVEVLFAGQDVPRGHCRYYHDAVVQQLRLLSDDGIWPEACRTDSLTAIRDRLKARQLAPSPLPGYRGARRCCEAHNDNWFKQHFEPGMKAFTKIAENMNVQMCLDCLKSPTGQYDGICRDIYQHRPKIIPRAPMAAPVEIRDYLVQVRQEFGDV</sequence>
<name>A0A9P3FJS9_9PEZI</name>
<dbReference type="Proteomes" id="UP000825890">
    <property type="component" value="Unassembled WGS sequence"/>
</dbReference>
<dbReference type="OrthoDB" id="3633414at2759"/>